<evidence type="ECO:0000256" key="1">
    <source>
        <dbReference type="ARBA" id="ARBA00004571"/>
    </source>
</evidence>
<keyword evidence="4" id="KW-0812">Transmembrane</keyword>
<dbReference type="Gene3D" id="2.40.160.60">
    <property type="entry name" value="Outer membrane protein transport protein (OMPP1/FadL/TodX)"/>
    <property type="match status" value="1"/>
</dbReference>
<comment type="similarity">
    <text evidence="2">Belongs to the OmpP1/FadL family.</text>
</comment>
<evidence type="ECO:0000256" key="3">
    <source>
        <dbReference type="ARBA" id="ARBA00022452"/>
    </source>
</evidence>
<sequence>MKKLLFASIAIFTMTMEAQNISDATRYSTSDLYGTARYRAMSGAFGALGGDLSSLDINPAGSAVFLNSTVSFTADFENADNEVQFMNGFSSNSNSDFDLGQAGAAFVFNNRDESAAWKKFTLAFNYSKTSNFEDDFVAAGDNNRSIDQYFLEYAQGIPLDLLVPINDPDDSSNNETISELYSYLGENEGFAAQQAMLGYQGFIINAEDPEDLNNTRYFSAVAPGTFDQQYTYSANGLNGKFSFNFATQYQDFLYLGINLNTHFINYDRVTILSELNNNPGSDINEIYFEDRLSTLGSGFSVQLGGLAKLGENVRAGLAYESPTWYNISEETTQYLETFSDAAGSAVVDPNIINIYPDYELQTPSKFNASLAYLFGNRGILSFDYSYKDYSNTKFKPKDDPQFALQNDIMEAELKGASTFRLGGEYRIERWSLRGGYRFEESPYNEEASADIGDLNGYSLGLGYDFGNIKLDFAYEAFEKDKNPRLYSTGLTDRAFTDRKNSNFILSLSFGI</sequence>
<keyword evidence="5" id="KW-0732">Signal</keyword>
<reference evidence="9" key="1">
    <citation type="journal article" date="2019" name="Int. J. Syst. Evol. Microbiol.">
        <title>The Global Catalogue of Microorganisms (GCM) 10K type strain sequencing project: providing services to taxonomists for standard genome sequencing and annotation.</title>
        <authorList>
            <consortium name="The Broad Institute Genomics Platform"/>
            <consortium name="The Broad Institute Genome Sequencing Center for Infectious Disease"/>
            <person name="Wu L."/>
            <person name="Ma J."/>
        </authorList>
    </citation>
    <scope>NUCLEOTIDE SEQUENCE [LARGE SCALE GENOMIC DNA]</scope>
    <source>
        <strain evidence="9">CCUG 60898</strain>
    </source>
</reference>
<dbReference type="RefSeq" id="WP_380740400.1">
    <property type="nucleotide sequence ID" value="NZ_JBHTJP010000035.1"/>
</dbReference>
<evidence type="ECO:0000256" key="2">
    <source>
        <dbReference type="ARBA" id="ARBA00008163"/>
    </source>
</evidence>
<dbReference type="PANTHER" id="PTHR35093:SF8">
    <property type="entry name" value="OUTER MEMBRANE PROTEIN NMB0088-RELATED"/>
    <property type="match status" value="1"/>
</dbReference>
<evidence type="ECO:0000256" key="5">
    <source>
        <dbReference type="ARBA" id="ARBA00022729"/>
    </source>
</evidence>
<evidence type="ECO:0000313" key="8">
    <source>
        <dbReference type="EMBL" id="MFD0977817.1"/>
    </source>
</evidence>
<accession>A0ABW3II72</accession>
<protein>
    <submittedName>
        <fullName evidence="8">OmpP1/FadL family transporter</fullName>
    </submittedName>
</protein>
<gene>
    <name evidence="8" type="ORF">ACFQ1G_13540</name>
</gene>
<evidence type="ECO:0000256" key="4">
    <source>
        <dbReference type="ARBA" id="ARBA00022692"/>
    </source>
</evidence>
<evidence type="ECO:0000256" key="7">
    <source>
        <dbReference type="ARBA" id="ARBA00023237"/>
    </source>
</evidence>
<evidence type="ECO:0000313" key="9">
    <source>
        <dbReference type="Proteomes" id="UP001597100"/>
    </source>
</evidence>
<comment type="caution">
    <text evidence="8">The sequence shown here is derived from an EMBL/GenBank/DDBJ whole genome shotgun (WGS) entry which is preliminary data.</text>
</comment>
<keyword evidence="6" id="KW-0472">Membrane</keyword>
<dbReference type="Proteomes" id="UP001597100">
    <property type="component" value="Unassembled WGS sequence"/>
</dbReference>
<keyword evidence="7" id="KW-0998">Cell outer membrane</keyword>
<dbReference type="PANTHER" id="PTHR35093">
    <property type="entry name" value="OUTER MEMBRANE PROTEIN NMB0088-RELATED"/>
    <property type="match status" value="1"/>
</dbReference>
<keyword evidence="9" id="KW-1185">Reference proteome</keyword>
<dbReference type="InterPro" id="IPR005017">
    <property type="entry name" value="OMPP1/FadL/TodX"/>
</dbReference>
<proteinExistence type="inferred from homology"/>
<keyword evidence="3" id="KW-1134">Transmembrane beta strand</keyword>
<organism evidence="8 9">
    <name type="scientific">Salinimicrobium gaetbulicola</name>
    <dbReference type="NCBI Taxonomy" id="999702"/>
    <lineage>
        <taxon>Bacteria</taxon>
        <taxon>Pseudomonadati</taxon>
        <taxon>Bacteroidota</taxon>
        <taxon>Flavobacteriia</taxon>
        <taxon>Flavobacteriales</taxon>
        <taxon>Flavobacteriaceae</taxon>
        <taxon>Salinimicrobium</taxon>
    </lineage>
</organism>
<evidence type="ECO:0000256" key="6">
    <source>
        <dbReference type="ARBA" id="ARBA00023136"/>
    </source>
</evidence>
<comment type="subcellular location">
    <subcellularLocation>
        <location evidence="1">Cell outer membrane</location>
        <topology evidence="1">Multi-pass membrane protein</topology>
    </subcellularLocation>
</comment>
<dbReference type="EMBL" id="JBHTJP010000035">
    <property type="protein sequence ID" value="MFD0977817.1"/>
    <property type="molecule type" value="Genomic_DNA"/>
</dbReference>
<name>A0ABW3II72_9FLAO</name>
<dbReference type="SUPFAM" id="SSF56935">
    <property type="entry name" value="Porins"/>
    <property type="match status" value="1"/>
</dbReference>